<dbReference type="Proteomes" id="UP000694843">
    <property type="component" value="Unplaced"/>
</dbReference>
<dbReference type="SUPFAM" id="SSF51735">
    <property type="entry name" value="NAD(P)-binding Rossmann-fold domains"/>
    <property type="match status" value="1"/>
</dbReference>
<dbReference type="Gene3D" id="3.40.50.720">
    <property type="entry name" value="NAD(P)-binding Rossmann-like Domain"/>
    <property type="match status" value="2"/>
</dbReference>
<dbReference type="GO" id="GO:0016491">
    <property type="term" value="F:oxidoreductase activity"/>
    <property type="evidence" value="ECO:0007669"/>
    <property type="project" value="UniProtKB-KW"/>
</dbReference>
<dbReference type="FunFam" id="3.40.50.720:FF:000363">
    <property type="entry name" value="D-isomer specific 2-hydroxyacid dehydrogenase"/>
    <property type="match status" value="1"/>
</dbReference>
<evidence type="ECO:0000259" key="3">
    <source>
        <dbReference type="Pfam" id="PF02826"/>
    </source>
</evidence>
<dbReference type="GO" id="GO:0051287">
    <property type="term" value="F:NAD binding"/>
    <property type="evidence" value="ECO:0007669"/>
    <property type="project" value="InterPro"/>
</dbReference>
<feature type="domain" description="D-isomer specific 2-hydroxyacid dehydrogenase NAD-binding" evidence="3">
    <location>
        <begin position="122"/>
        <end position="302"/>
    </location>
</feature>
<dbReference type="KEGG" id="hazt:108664318"/>
<gene>
    <name evidence="5" type="primary">LOC108664318</name>
</gene>
<dbReference type="RefSeq" id="XP_018006378.1">
    <property type="nucleotide sequence ID" value="XM_018150889.2"/>
</dbReference>
<dbReference type="AlphaFoldDB" id="A0A8B7MYN4"/>
<keyword evidence="2" id="KW-0520">NAD</keyword>
<keyword evidence="1" id="KW-0560">Oxidoreductase</keyword>
<dbReference type="InterPro" id="IPR006140">
    <property type="entry name" value="D-isomer_DH_NAD-bd"/>
</dbReference>
<reference evidence="5" key="1">
    <citation type="submission" date="2025-08" db="UniProtKB">
        <authorList>
            <consortium name="RefSeq"/>
        </authorList>
    </citation>
    <scope>IDENTIFICATION</scope>
    <source>
        <tissue evidence="5">Whole organism</tissue>
    </source>
</reference>
<dbReference type="PANTHER" id="PTHR43333:SF1">
    <property type="entry name" value="D-ISOMER SPECIFIC 2-HYDROXYACID DEHYDROGENASE NAD-BINDING DOMAIN-CONTAINING PROTEIN"/>
    <property type="match status" value="1"/>
</dbReference>
<keyword evidence="4" id="KW-1185">Reference proteome</keyword>
<protein>
    <submittedName>
        <fullName evidence="5">Glyoxylate/hydroxypyruvate reductase A</fullName>
    </submittedName>
</protein>
<dbReference type="OMA" id="FWTAWGL"/>
<sequence length="337" mass="37086">MTSKPRIFVFSIIPKLGDIIQQMLPQENIKIVKFQAEMSQKYGHVISEEEINQLKEAEVLLADSNAFVQFADRLPHLKWFQSTWAGVEGLMQHFQHKKAPPYFMSRLASDSFSQLMSEYVVGQIIAHERGWGEAASKQANCVWYHSGRVATYRSLRDITVALLGFGQIGQEIGRALKSFKCHVLAYSLTAHSPTGLHQCADAHYHGDSLATVMSESDYIVSCLPSTPLTAGLLSAAILQHAKNGSVLINIGRGNVVSEDDLLAALDAGPLAGAVLDVFQEEPLLPSSLLWTHPKVVVTPHCAGVSRASDVAKAFVQNYGRFAAGEKPQFLLDFYRGY</sequence>
<evidence type="ECO:0000313" key="4">
    <source>
        <dbReference type="Proteomes" id="UP000694843"/>
    </source>
</evidence>
<proteinExistence type="predicted"/>
<evidence type="ECO:0000256" key="2">
    <source>
        <dbReference type="ARBA" id="ARBA00023027"/>
    </source>
</evidence>
<dbReference type="CDD" id="cd05300">
    <property type="entry name" value="2-Hacid_dh_1"/>
    <property type="match status" value="1"/>
</dbReference>
<organism evidence="4 5">
    <name type="scientific">Hyalella azteca</name>
    <name type="common">Amphipod</name>
    <dbReference type="NCBI Taxonomy" id="294128"/>
    <lineage>
        <taxon>Eukaryota</taxon>
        <taxon>Metazoa</taxon>
        <taxon>Ecdysozoa</taxon>
        <taxon>Arthropoda</taxon>
        <taxon>Crustacea</taxon>
        <taxon>Multicrustacea</taxon>
        <taxon>Malacostraca</taxon>
        <taxon>Eumalacostraca</taxon>
        <taxon>Peracarida</taxon>
        <taxon>Amphipoda</taxon>
        <taxon>Senticaudata</taxon>
        <taxon>Talitrida</taxon>
        <taxon>Talitroidea</taxon>
        <taxon>Hyalellidae</taxon>
        <taxon>Hyalella</taxon>
    </lineage>
</organism>
<dbReference type="Pfam" id="PF02826">
    <property type="entry name" value="2-Hacid_dh_C"/>
    <property type="match status" value="1"/>
</dbReference>
<dbReference type="InterPro" id="IPR036291">
    <property type="entry name" value="NAD(P)-bd_dom_sf"/>
</dbReference>
<accession>A0A8B7MYN4</accession>
<dbReference type="GeneID" id="108664318"/>
<dbReference type="PANTHER" id="PTHR43333">
    <property type="entry name" value="2-HACID_DH_C DOMAIN-CONTAINING PROTEIN"/>
    <property type="match status" value="1"/>
</dbReference>
<dbReference type="OrthoDB" id="298012at2759"/>
<evidence type="ECO:0000313" key="5">
    <source>
        <dbReference type="RefSeq" id="XP_018006378.1"/>
    </source>
</evidence>
<evidence type="ECO:0000256" key="1">
    <source>
        <dbReference type="ARBA" id="ARBA00023002"/>
    </source>
</evidence>
<name>A0A8B7MYN4_HYAAZ</name>